<evidence type="ECO:0000256" key="12">
    <source>
        <dbReference type="ARBA" id="ARBA00047712"/>
    </source>
</evidence>
<evidence type="ECO:0000259" key="16">
    <source>
        <dbReference type="PROSITE" id="PS51839"/>
    </source>
</evidence>
<dbReference type="PANTHER" id="PTHR43105">
    <property type="entry name" value="RESPIRATORY NITRATE REDUCTASE"/>
    <property type="match status" value="1"/>
</dbReference>
<dbReference type="InterPro" id="IPR009010">
    <property type="entry name" value="Asp_de-COase-like_dom_sf"/>
</dbReference>
<dbReference type="Gene3D" id="3.10.20.740">
    <property type="match status" value="1"/>
</dbReference>
<keyword evidence="9 13" id="KW-0411">Iron-sulfur</keyword>
<dbReference type="FunFam" id="3.10.20.740:FF:000001">
    <property type="entry name" value="NADH-quinone oxidoreductase subunit G"/>
    <property type="match status" value="1"/>
</dbReference>
<dbReference type="Pfam" id="PF22151">
    <property type="entry name" value="Fer4_NDSU1"/>
    <property type="match status" value="1"/>
</dbReference>
<keyword evidence="10 13" id="KW-0520">NAD</keyword>
<evidence type="ECO:0000313" key="17">
    <source>
        <dbReference type="EMBL" id="SFD85426.1"/>
    </source>
</evidence>
<dbReference type="STRING" id="1123397.SAMN05660831_02451"/>
<dbReference type="InterPro" id="IPR006963">
    <property type="entry name" value="Mopterin_OxRdtase_4Fe-4S_dom"/>
</dbReference>
<evidence type="ECO:0000259" key="15">
    <source>
        <dbReference type="PROSITE" id="PS51669"/>
    </source>
</evidence>
<dbReference type="PROSITE" id="PS00642">
    <property type="entry name" value="COMPLEX1_75K_2"/>
    <property type="match status" value="1"/>
</dbReference>
<comment type="catalytic activity">
    <reaction evidence="12 13">
        <text>a quinone + NADH + 5 H(+)(in) = a quinol + NAD(+) + 4 H(+)(out)</text>
        <dbReference type="Rhea" id="RHEA:57888"/>
        <dbReference type="ChEBI" id="CHEBI:15378"/>
        <dbReference type="ChEBI" id="CHEBI:24646"/>
        <dbReference type="ChEBI" id="CHEBI:57540"/>
        <dbReference type="ChEBI" id="CHEBI:57945"/>
        <dbReference type="ChEBI" id="CHEBI:132124"/>
    </reaction>
</comment>
<evidence type="ECO:0000256" key="11">
    <source>
        <dbReference type="ARBA" id="ARBA00026021"/>
    </source>
</evidence>
<dbReference type="InterPro" id="IPR006656">
    <property type="entry name" value="Mopterin_OxRdtase"/>
</dbReference>
<dbReference type="InterPro" id="IPR036010">
    <property type="entry name" value="2Fe-2S_ferredoxin-like_sf"/>
</dbReference>
<dbReference type="EC" id="7.1.1.-" evidence="13"/>
<evidence type="ECO:0000256" key="5">
    <source>
        <dbReference type="ARBA" id="ARBA00022719"/>
    </source>
</evidence>
<dbReference type="GO" id="GO:0008137">
    <property type="term" value="F:NADH dehydrogenase (ubiquinone) activity"/>
    <property type="evidence" value="ECO:0007669"/>
    <property type="project" value="UniProtKB-UniRule"/>
</dbReference>
<dbReference type="CDD" id="cd00207">
    <property type="entry name" value="fer2"/>
    <property type="match status" value="1"/>
</dbReference>
<dbReference type="PROSITE" id="PS51669">
    <property type="entry name" value="4FE4S_MOW_BIS_MGD"/>
    <property type="match status" value="1"/>
</dbReference>
<dbReference type="PROSITE" id="PS00643">
    <property type="entry name" value="COMPLEX1_75K_3"/>
    <property type="match status" value="1"/>
</dbReference>
<dbReference type="Gene3D" id="2.40.40.20">
    <property type="match status" value="1"/>
</dbReference>
<comment type="subunit">
    <text evidence="11">Composed of 13 different subunits. Subunits NuoCD, E, F, and G constitute the peripheral sector of the complex.</text>
</comment>
<dbReference type="RefSeq" id="WP_093429118.1">
    <property type="nucleotide sequence ID" value="NZ_FOMJ01000010.1"/>
</dbReference>
<dbReference type="SUPFAM" id="SSF54292">
    <property type="entry name" value="2Fe-2S ferredoxin-like"/>
    <property type="match status" value="1"/>
</dbReference>
<keyword evidence="4 13" id="KW-0001">2Fe-2S</keyword>
<dbReference type="InterPro" id="IPR010228">
    <property type="entry name" value="NADH_UbQ_OxRdtase_Gsu"/>
</dbReference>
<dbReference type="GO" id="GO:0042773">
    <property type="term" value="P:ATP synthesis coupled electron transport"/>
    <property type="evidence" value="ECO:0007669"/>
    <property type="project" value="InterPro"/>
</dbReference>
<protein>
    <recommendedName>
        <fullName evidence="13">NADH-quinone oxidoreductase</fullName>
        <ecNumber evidence="13">7.1.1.-</ecNumber>
    </recommendedName>
</protein>
<dbReference type="GO" id="GO:0051539">
    <property type="term" value="F:4 iron, 4 sulfur cluster binding"/>
    <property type="evidence" value="ECO:0007669"/>
    <property type="project" value="UniProtKB-KW"/>
</dbReference>
<dbReference type="NCBIfam" id="TIGR01973">
    <property type="entry name" value="NuoG"/>
    <property type="match status" value="1"/>
</dbReference>
<keyword evidence="5 13" id="KW-0874">Quinone</keyword>
<dbReference type="InterPro" id="IPR019574">
    <property type="entry name" value="NADH_UbQ_OxRdtase_Gsu_4Fe4S-bd"/>
</dbReference>
<proteinExistence type="inferred from homology"/>
<evidence type="ECO:0000256" key="6">
    <source>
        <dbReference type="ARBA" id="ARBA00022723"/>
    </source>
</evidence>
<gene>
    <name evidence="17" type="ORF">SAMN05660831_02451</name>
</gene>
<dbReference type="Pfam" id="PF13510">
    <property type="entry name" value="Fer2_4"/>
    <property type="match status" value="1"/>
</dbReference>
<dbReference type="Gene3D" id="3.30.70.20">
    <property type="match status" value="1"/>
</dbReference>
<evidence type="ECO:0000256" key="8">
    <source>
        <dbReference type="ARBA" id="ARBA00023004"/>
    </source>
</evidence>
<reference evidence="17 18" key="1">
    <citation type="submission" date="2016-10" db="EMBL/GenBank/DDBJ databases">
        <authorList>
            <person name="de Groot N.N."/>
        </authorList>
    </citation>
    <scope>NUCLEOTIDE SEQUENCE [LARGE SCALE GENOMIC DNA]</scope>
    <source>
        <strain evidence="17 18">HL3</strain>
    </source>
</reference>
<dbReference type="EMBL" id="FOMJ01000010">
    <property type="protein sequence ID" value="SFD85426.1"/>
    <property type="molecule type" value="Genomic_DNA"/>
</dbReference>
<dbReference type="Pfam" id="PF00384">
    <property type="entry name" value="Molybdopterin"/>
    <property type="match status" value="1"/>
</dbReference>
<keyword evidence="3 13" id="KW-0004">4Fe-4S</keyword>
<keyword evidence="8 13" id="KW-0408">Iron</keyword>
<dbReference type="GO" id="GO:0051537">
    <property type="term" value="F:2 iron, 2 sulfur cluster binding"/>
    <property type="evidence" value="ECO:0007669"/>
    <property type="project" value="UniProtKB-UniRule"/>
</dbReference>
<dbReference type="Pfam" id="PF22117">
    <property type="entry name" value="Fer4_Nqo3"/>
    <property type="match status" value="1"/>
</dbReference>
<dbReference type="InterPro" id="IPR001041">
    <property type="entry name" value="2Fe-2S_ferredoxin-type"/>
</dbReference>
<evidence type="ECO:0000256" key="13">
    <source>
        <dbReference type="RuleBase" id="RU003525"/>
    </source>
</evidence>
<dbReference type="InterPro" id="IPR006657">
    <property type="entry name" value="MoPterin_dinucl-bd_dom"/>
</dbReference>
<dbReference type="Proteomes" id="UP000198611">
    <property type="component" value="Unassembled WGS sequence"/>
</dbReference>
<evidence type="ECO:0000256" key="2">
    <source>
        <dbReference type="ARBA" id="ARBA00005404"/>
    </source>
</evidence>
<comment type="cofactor">
    <cofactor evidence="13">
        <name>[2Fe-2S] cluster</name>
        <dbReference type="ChEBI" id="CHEBI:190135"/>
    </cofactor>
    <text evidence="13">Binds 1 [2Fe-2S] cluster per subunit.</text>
</comment>
<comment type="similarity">
    <text evidence="2 13">Belongs to the complex I 75 kDa subunit family.</text>
</comment>
<dbReference type="GO" id="GO:0046872">
    <property type="term" value="F:metal ion binding"/>
    <property type="evidence" value="ECO:0007669"/>
    <property type="project" value="UniProtKB-UniRule"/>
</dbReference>
<dbReference type="PROSITE" id="PS51085">
    <property type="entry name" value="2FE2S_FER_2"/>
    <property type="match status" value="1"/>
</dbReference>
<dbReference type="SMART" id="SM00929">
    <property type="entry name" value="NADH-G_4Fe-4S_3"/>
    <property type="match status" value="1"/>
</dbReference>
<dbReference type="AlphaFoldDB" id="A0A1I1VQZ3"/>
<dbReference type="Pfam" id="PF10588">
    <property type="entry name" value="NADH-G_4Fe-4S_3"/>
    <property type="match status" value="1"/>
</dbReference>
<dbReference type="GO" id="GO:0048038">
    <property type="term" value="F:quinone binding"/>
    <property type="evidence" value="ECO:0007669"/>
    <property type="project" value="UniProtKB-UniRule"/>
</dbReference>
<dbReference type="InterPro" id="IPR050123">
    <property type="entry name" value="Prok_molybdopt-oxidoreductase"/>
</dbReference>
<dbReference type="GO" id="GO:1990204">
    <property type="term" value="C:oxidoreductase complex"/>
    <property type="evidence" value="ECO:0007669"/>
    <property type="project" value="UniProtKB-ARBA"/>
</dbReference>
<dbReference type="OrthoDB" id="9810782at2"/>
<dbReference type="Pfam" id="PF01568">
    <property type="entry name" value="Molydop_binding"/>
    <property type="match status" value="1"/>
</dbReference>
<dbReference type="InterPro" id="IPR000283">
    <property type="entry name" value="NADH_UbQ_OxRdtase_75kDa_su_CS"/>
</dbReference>
<evidence type="ECO:0000259" key="14">
    <source>
        <dbReference type="PROSITE" id="PS51085"/>
    </source>
</evidence>
<evidence type="ECO:0000256" key="9">
    <source>
        <dbReference type="ARBA" id="ARBA00023014"/>
    </source>
</evidence>
<dbReference type="Gene3D" id="3.40.228.10">
    <property type="entry name" value="Dimethylsulfoxide Reductase, domain 2"/>
    <property type="match status" value="1"/>
</dbReference>
<dbReference type="FunFam" id="3.30.70.20:FF:000002">
    <property type="entry name" value="NADH-ubiquinone oxidoreductase 75 kDa subunit"/>
    <property type="match status" value="1"/>
</dbReference>
<dbReference type="PROSITE" id="PS51839">
    <property type="entry name" value="4FE4S_HC3"/>
    <property type="match status" value="1"/>
</dbReference>
<evidence type="ECO:0000313" key="18">
    <source>
        <dbReference type="Proteomes" id="UP000198611"/>
    </source>
</evidence>
<keyword evidence="7 13" id="KW-1278">Translocase</keyword>
<evidence type="ECO:0000256" key="1">
    <source>
        <dbReference type="ARBA" id="ARBA00001966"/>
    </source>
</evidence>
<dbReference type="SUPFAM" id="SSF54862">
    <property type="entry name" value="4Fe-4S ferredoxins"/>
    <property type="match status" value="1"/>
</dbReference>
<dbReference type="PANTHER" id="PTHR43105:SF13">
    <property type="entry name" value="NADH-UBIQUINONE OXIDOREDUCTASE 75 KDA SUBUNIT, MITOCHONDRIAL"/>
    <property type="match status" value="1"/>
</dbReference>
<dbReference type="CDD" id="cd02775">
    <property type="entry name" value="MopB_CT"/>
    <property type="match status" value="1"/>
</dbReference>
<dbReference type="GO" id="GO:0043546">
    <property type="term" value="F:molybdopterin cofactor binding"/>
    <property type="evidence" value="ECO:0007669"/>
    <property type="project" value="InterPro"/>
</dbReference>
<keyword evidence="18" id="KW-1185">Reference proteome</keyword>
<dbReference type="GO" id="GO:0016020">
    <property type="term" value="C:membrane"/>
    <property type="evidence" value="ECO:0007669"/>
    <property type="project" value="InterPro"/>
</dbReference>
<feature type="domain" description="4Fe-4S Mo/W bis-MGD-type" evidence="15">
    <location>
        <begin position="215"/>
        <end position="271"/>
    </location>
</feature>
<comment type="cofactor">
    <cofactor evidence="1 13">
        <name>[4Fe-4S] cluster</name>
        <dbReference type="ChEBI" id="CHEBI:49883"/>
    </cofactor>
</comment>
<dbReference type="Gene3D" id="3.40.50.740">
    <property type="match status" value="2"/>
</dbReference>
<accession>A0A1I1VQZ3</accession>
<dbReference type="InterPro" id="IPR054351">
    <property type="entry name" value="NADH_UbQ_OxRdtase_ferredoxin"/>
</dbReference>
<evidence type="ECO:0000256" key="10">
    <source>
        <dbReference type="ARBA" id="ARBA00023027"/>
    </source>
</evidence>
<evidence type="ECO:0000256" key="3">
    <source>
        <dbReference type="ARBA" id="ARBA00022485"/>
    </source>
</evidence>
<evidence type="ECO:0000256" key="7">
    <source>
        <dbReference type="ARBA" id="ARBA00022967"/>
    </source>
</evidence>
<feature type="domain" description="2Fe-2S ferredoxin-type" evidence="14">
    <location>
        <begin position="1"/>
        <end position="78"/>
    </location>
</feature>
<evidence type="ECO:0000256" key="4">
    <source>
        <dbReference type="ARBA" id="ARBA00022714"/>
    </source>
</evidence>
<dbReference type="SUPFAM" id="SSF53706">
    <property type="entry name" value="Formate dehydrogenase/DMSO reductase, domains 1-3"/>
    <property type="match status" value="1"/>
</dbReference>
<feature type="domain" description="4Fe-4S His(Cys)3-ligated-type" evidence="16">
    <location>
        <begin position="78"/>
        <end position="117"/>
    </location>
</feature>
<sequence length="789" mass="83778">MVNIEINGTPIEARDGQMLIEAADEAGINIPRFCYHKKLSVAANCRMCLVEVEKAAKPLPACATPVTDGMKVHTQSTKALSAQKGVMEFLLINHPLDCPICDQGGECDLQEMAMGYGKGVSRFTEGKRVVEDQDIGPLIATDMTRCIHCTRCVRFGQEIAGIRELGATGRGEHMEIGTYIEKSVDSELSGNVIDLCPVGALTSKPFRFNARPWELADHPTIAPHDGVGANIIVETLRHEVMRVLPRENEAVNETWIADRERFSYAGLQHEDRITQPLVRNAEGELEPVDWNTALEAVASKLGGTLKEHGGEALTTLVSPSATLEEAFLAQKLTRGLGSGSVDHRLRQQDFSDDAGAPLYPGLGRPIAEMERLDSALLVGAHPRKEQPLLGHRLRKAALEGARIASVDTLVRDHNFALMAELVDDARQMAAHLAGVAAALMEQTGAGAPEGFAELVAGRTTSPEEKAIAEALATGERRQVLLGPTALNAPDGGRIRALAGLVARLADARLGYLPTGGNNAGAWLAGAVPHRGPAGASGRKGRNVAEATAEPGKAWLLVDVEPARDLADPAAARTALEGADAVVAVGPFADELLRARADILLPGSAYPETDGTLVNVEGRWQDFTAAVSGPGEARPTWKILRVLGNILNVSGFDYTTAQSIRDEVAGLVGDRTPEPLPSWQAPMNLSPAGDGLWRLGTVPLYAVDSLVRRAEPLQHTADARFDGVVLHPAEAQRHGVAEGEKVRVTQGTGAVTVEVVVDSAVPEGCLWLPSGIRGTEGLGAAFGPADLAKN</sequence>
<comment type="function">
    <text evidence="13">NDH-1 shuttles electrons from NADH, via FMN and iron-sulfur (Fe-S) centers, to quinones in the respiratory chain. Couples the redox reaction to proton translocation (for every two electrons transferred, four hydrogen ions are translocated across the cytoplasmic membrane), and thus conserves the redox energy in a proton gradient.</text>
</comment>
<dbReference type="GO" id="GO:0016651">
    <property type="term" value="F:oxidoreductase activity, acting on NAD(P)H"/>
    <property type="evidence" value="ECO:0007669"/>
    <property type="project" value="InterPro"/>
</dbReference>
<dbReference type="PROSITE" id="PS00641">
    <property type="entry name" value="COMPLEX1_75K_1"/>
    <property type="match status" value="1"/>
</dbReference>
<dbReference type="SUPFAM" id="SSF50692">
    <property type="entry name" value="ADC-like"/>
    <property type="match status" value="1"/>
</dbReference>
<keyword evidence="6 13" id="KW-0479">Metal-binding</keyword>
<name>A0A1I1VQZ3_9GAMM</name>
<organism evidence="17 18">
    <name type="scientific">Thiohalospira halophila DSM 15071</name>
    <dbReference type="NCBI Taxonomy" id="1123397"/>
    <lineage>
        <taxon>Bacteria</taxon>
        <taxon>Pseudomonadati</taxon>
        <taxon>Pseudomonadota</taxon>
        <taxon>Gammaproteobacteria</taxon>
        <taxon>Thiohalospirales</taxon>
        <taxon>Thiohalospiraceae</taxon>
        <taxon>Thiohalospira</taxon>
    </lineage>
</organism>